<dbReference type="GO" id="GO:0016887">
    <property type="term" value="F:ATP hydrolysis activity"/>
    <property type="evidence" value="ECO:0007669"/>
    <property type="project" value="InterPro"/>
</dbReference>
<evidence type="ECO:0000259" key="2">
    <source>
        <dbReference type="Pfam" id="PF13476"/>
    </source>
</evidence>
<dbReference type="GO" id="GO:0006302">
    <property type="term" value="P:double-strand break repair"/>
    <property type="evidence" value="ECO:0007669"/>
    <property type="project" value="InterPro"/>
</dbReference>
<keyword evidence="6" id="KW-1185">Reference proteome</keyword>
<reference evidence="4 6" key="2">
    <citation type="submission" date="2023-11" db="EMBL/GenBank/DDBJ databases">
        <title>MicrobeMod: A computational toolkit for identifying prokaryotic methylation and restriction-modification with nanopore sequencing.</title>
        <authorList>
            <person name="Crits-Christoph A."/>
            <person name="Kang S.C."/>
            <person name="Lee H."/>
            <person name="Ostrov N."/>
        </authorList>
    </citation>
    <scope>NUCLEOTIDE SEQUENCE [LARGE SCALE GENOMIC DNA]</scope>
    <source>
        <strain evidence="4 6">ATCC 23090</strain>
    </source>
</reference>
<dbReference type="SUPFAM" id="SSF52540">
    <property type="entry name" value="P-loop containing nucleoside triphosphate hydrolases"/>
    <property type="match status" value="1"/>
</dbReference>
<evidence type="ECO:0000313" key="5">
    <source>
        <dbReference type="Proteomes" id="UP000183788"/>
    </source>
</evidence>
<evidence type="ECO:0000256" key="1">
    <source>
        <dbReference type="SAM" id="Coils"/>
    </source>
</evidence>
<dbReference type="Pfam" id="PF13558">
    <property type="entry name" value="SbcC_Walker_B"/>
    <property type="match status" value="1"/>
</dbReference>
<dbReference type="RefSeq" id="WP_072366271.1">
    <property type="nucleotide sequence ID" value="NZ_CP139972.1"/>
</dbReference>
<dbReference type="EMBL" id="FPIZ01000040">
    <property type="protein sequence ID" value="SFW89350.1"/>
    <property type="molecule type" value="Genomic_DNA"/>
</dbReference>
<dbReference type="InterPro" id="IPR027417">
    <property type="entry name" value="P-loop_NTPase"/>
</dbReference>
<evidence type="ECO:0000313" key="3">
    <source>
        <dbReference type="EMBL" id="SFW89350.1"/>
    </source>
</evidence>
<feature type="coiled-coil region" evidence="1">
    <location>
        <begin position="234"/>
        <end position="261"/>
    </location>
</feature>
<dbReference type="Pfam" id="PF13476">
    <property type="entry name" value="AAA_23"/>
    <property type="match status" value="1"/>
</dbReference>
<dbReference type="InterPro" id="IPR038729">
    <property type="entry name" value="Rad50/SbcC_AAA"/>
</dbReference>
<dbReference type="EMBL" id="CP140154">
    <property type="protein sequence ID" value="WQG90427.1"/>
    <property type="molecule type" value="Genomic_DNA"/>
</dbReference>
<dbReference type="Proteomes" id="UP000183788">
    <property type="component" value="Unassembled WGS sequence"/>
</dbReference>
<proteinExistence type="predicted"/>
<dbReference type="GO" id="GO:0004527">
    <property type="term" value="F:exonuclease activity"/>
    <property type="evidence" value="ECO:0007669"/>
    <property type="project" value="UniProtKB-KW"/>
</dbReference>
<dbReference type="AlphaFoldDB" id="A0A1K1SYJ6"/>
<feature type="coiled-coil region" evidence="1">
    <location>
        <begin position="552"/>
        <end position="579"/>
    </location>
</feature>
<feature type="coiled-coil region" evidence="1">
    <location>
        <begin position="322"/>
        <end position="422"/>
    </location>
</feature>
<feature type="coiled-coil region" evidence="1">
    <location>
        <begin position="656"/>
        <end position="690"/>
    </location>
</feature>
<feature type="coiled-coil region" evidence="1">
    <location>
        <begin position="467"/>
        <end position="501"/>
    </location>
</feature>
<dbReference type="OrthoDB" id="9795626at2"/>
<feature type="domain" description="Rad50/SbcC-type AAA" evidence="2">
    <location>
        <begin position="6"/>
        <end position="248"/>
    </location>
</feature>
<gene>
    <name evidence="3" type="ORF">SAMN05661012_06411</name>
    <name evidence="4" type="ORF">SR876_02890</name>
</gene>
<dbReference type="PANTHER" id="PTHR32114:SF2">
    <property type="entry name" value="ABC TRANSPORTER ABCH.3"/>
    <property type="match status" value="1"/>
</dbReference>
<dbReference type="Gene3D" id="3.40.50.300">
    <property type="entry name" value="P-loop containing nucleotide triphosphate hydrolases"/>
    <property type="match status" value="2"/>
</dbReference>
<evidence type="ECO:0000313" key="4">
    <source>
        <dbReference type="EMBL" id="WQG90427.1"/>
    </source>
</evidence>
<keyword evidence="3" id="KW-0378">Hydrolase</keyword>
<dbReference type="Proteomes" id="UP001326715">
    <property type="component" value="Chromosome"/>
</dbReference>
<sequence length="1243" mass="141356">MKILAIRIKNLASLEGITEIDFTQEPLCSAGIFSITGPTGAGKSTILDALCLALYAKTPRYKQAESGVDIYDVQGASISQNDVRGILRDGTAEGFAEVDFVGVDNQPYRATWIVRRARNRADGNLQAFDVVLKNISTNSPVPGRKTELLTEIERLVGLSFEQFTRSVLLAQGDFTAFLKAGKDEKSALLEKLTGTHIYSEISRRIYENHREQAQQLRDLNTQREGIQTMTSEELTSLQEQKNTVEKAIKAQEKLLIELSKEISWHEQLNILQSRLDAAKLDSEQTFAVKQEAIPREQQLQQIVSVQSVRPVVAQLSTVQGQINAKKVSLEQIRVQLDALQQKKDALDITLQQAEDNLTARIEEEEAALPLLNEAKTLDVQLAEKERQISQAQTEFNTASQKLQQQQQQLTQKQLDADHLESKVKELQQWNESNTARQPIAEQYSLIISKLNDAGILLNTQQSRLSLVLAAEEEIKAKEQDRQRLSNEYTTLQTSLQQDRQEYESQKKEFSVIPIASLDQEKSTLDEIIEDIIAAEAHWKILSSAIIEQATITEQLEENRKQLKADLEQLGNTKALLETNVTQRNTSLSMLEKARLAAAENVESLRTKLVADEPCPVCGSTSHPYAGHNTQLDHVLKELEISHQKIETAYTDSLTTHSRLTQVCDQLNKAIANQEKDLSLKEKSVKQLEEIWGRFKINALASSIAFDERATWLHQKLQQEKDQQRELRDTILSYNNKKEQLEKQKGMLDESDKQLTYIANALKDTERTLKSLEEQRDNHKLEREKAQTGLENIQQHLAVYFTSEQWFQHWKNDPDKFVLQIQEFAAQWKHNIQQLEEGLRQQDLLAATLKGIQEQLVHLSEETSQKEQTLLKIREQWNDLSGKRKAIFNGAPISVIEKAFKDEITKARQVLDQQKSEKEILLASLTRTTTQYEETGKELSVHSEQETSFKEQIQDWLNSYNQQHSTSLSKIELDRLLSFTPDWIEKERLALRAIDDAVTQAKSVLAEREQNLDKHRQERMSERTAEELITLHTEAKLHQEQNNQTSNEITFRLREDATNKQRIGTLLQSIETQSLVVDNWSKLNEVIGSADGKKFRQIAQEYTLDVLLSYANVHLAILSKRYVLQRIPNSLGLQVLDQDMGDEIRTVYSLSGGESFLVSLALALGLASLSSSRMKVESLFIDEGFGSLDPATLNIAMDALERLHNQGRKVGVISHVQEMTERIPVQIRVSKQQNGKSKVHVEEM</sequence>
<dbReference type="STRING" id="1004.SAMN05661012_06411"/>
<keyword evidence="3" id="KW-0540">Nuclease</keyword>
<evidence type="ECO:0000313" key="6">
    <source>
        <dbReference type="Proteomes" id="UP001326715"/>
    </source>
</evidence>
<name>A0A1K1SYJ6_9BACT</name>
<dbReference type="PANTHER" id="PTHR32114">
    <property type="entry name" value="ABC TRANSPORTER ABCH.3"/>
    <property type="match status" value="1"/>
</dbReference>
<feature type="coiled-coil region" evidence="1">
    <location>
        <begin position="716"/>
        <end position="788"/>
    </location>
</feature>
<organism evidence="3 5">
    <name type="scientific">Chitinophaga sancti</name>
    <dbReference type="NCBI Taxonomy" id="1004"/>
    <lineage>
        <taxon>Bacteria</taxon>
        <taxon>Pseudomonadati</taxon>
        <taxon>Bacteroidota</taxon>
        <taxon>Chitinophagia</taxon>
        <taxon>Chitinophagales</taxon>
        <taxon>Chitinophagaceae</taxon>
        <taxon>Chitinophaga</taxon>
    </lineage>
</organism>
<accession>A0A1K1SYJ6</accession>
<keyword evidence="3" id="KW-0269">Exonuclease</keyword>
<protein>
    <submittedName>
        <fullName evidence="4">AAA family ATPase</fullName>
    </submittedName>
    <submittedName>
        <fullName evidence="3">Exonuclease SbcC</fullName>
    </submittedName>
</protein>
<reference evidence="3 5" key="1">
    <citation type="submission" date="2016-11" db="EMBL/GenBank/DDBJ databases">
        <authorList>
            <person name="Jaros S."/>
            <person name="Januszkiewicz K."/>
            <person name="Wedrychowicz H."/>
        </authorList>
    </citation>
    <scope>NUCLEOTIDE SEQUENCE [LARGE SCALE GENOMIC DNA]</scope>
    <source>
        <strain evidence="3 5">DSM 784</strain>
    </source>
</reference>
<keyword evidence="1" id="KW-0175">Coiled coil</keyword>